<evidence type="ECO:0000313" key="1">
    <source>
        <dbReference type="EMBL" id="MBX58294.1"/>
    </source>
</evidence>
<accession>A0A2P2PU77</accession>
<protein>
    <submittedName>
        <fullName evidence="1">Uncharacterized protein</fullName>
    </submittedName>
</protein>
<organism evidence="1">
    <name type="scientific">Rhizophora mucronata</name>
    <name type="common">Asiatic mangrove</name>
    <dbReference type="NCBI Taxonomy" id="61149"/>
    <lineage>
        <taxon>Eukaryota</taxon>
        <taxon>Viridiplantae</taxon>
        <taxon>Streptophyta</taxon>
        <taxon>Embryophyta</taxon>
        <taxon>Tracheophyta</taxon>
        <taxon>Spermatophyta</taxon>
        <taxon>Magnoliopsida</taxon>
        <taxon>eudicotyledons</taxon>
        <taxon>Gunneridae</taxon>
        <taxon>Pentapetalae</taxon>
        <taxon>rosids</taxon>
        <taxon>fabids</taxon>
        <taxon>Malpighiales</taxon>
        <taxon>Rhizophoraceae</taxon>
        <taxon>Rhizophora</taxon>
    </lineage>
</organism>
<dbReference type="EMBL" id="GGEC01077810">
    <property type="protein sequence ID" value="MBX58294.1"/>
    <property type="molecule type" value="Transcribed_RNA"/>
</dbReference>
<dbReference type="AlphaFoldDB" id="A0A2P2PU77"/>
<proteinExistence type="predicted"/>
<name>A0A2P2PU77_RHIMU</name>
<reference evidence="1" key="1">
    <citation type="submission" date="2018-02" db="EMBL/GenBank/DDBJ databases">
        <title>Rhizophora mucronata_Transcriptome.</title>
        <authorList>
            <person name="Meera S.P."/>
            <person name="Sreeshan A."/>
            <person name="Augustine A."/>
        </authorList>
    </citation>
    <scope>NUCLEOTIDE SEQUENCE</scope>
    <source>
        <tissue evidence="1">Leaf</tissue>
    </source>
</reference>
<sequence>MTAAHTCDLTSITCGASRQVPK</sequence>